<feature type="domain" description="PurM-like C-terminal" evidence="17">
    <location>
        <begin position="174"/>
        <end position="337"/>
    </location>
</feature>
<keyword evidence="7 15" id="KW-0436">Ligase</keyword>
<evidence type="ECO:0000256" key="4">
    <source>
        <dbReference type="ARBA" id="ARBA00013047"/>
    </source>
</evidence>
<dbReference type="OrthoDB" id="9777881at2"/>
<comment type="subcellular location">
    <subcellularLocation>
        <location evidence="1 15">Cytoplasm</location>
    </subcellularLocation>
</comment>
<dbReference type="PANTHER" id="PTHR10520:SF12">
    <property type="entry name" value="TRIFUNCTIONAL PURINE BIOSYNTHETIC PROTEIN ADENOSINE-3"/>
    <property type="match status" value="1"/>
</dbReference>
<comment type="catalytic activity">
    <reaction evidence="14 15">
        <text>2-formamido-N(1)-(5-O-phospho-beta-D-ribosyl)acetamidine + ATP = 5-amino-1-(5-phospho-beta-D-ribosyl)imidazole + ADP + phosphate + H(+)</text>
        <dbReference type="Rhea" id="RHEA:23032"/>
        <dbReference type="ChEBI" id="CHEBI:15378"/>
        <dbReference type="ChEBI" id="CHEBI:30616"/>
        <dbReference type="ChEBI" id="CHEBI:43474"/>
        <dbReference type="ChEBI" id="CHEBI:137981"/>
        <dbReference type="ChEBI" id="CHEBI:147287"/>
        <dbReference type="ChEBI" id="CHEBI:456216"/>
        <dbReference type="EC" id="6.3.3.1"/>
    </reaction>
</comment>
<feature type="domain" description="PurM-like N-terminal" evidence="16">
    <location>
        <begin position="57"/>
        <end position="161"/>
    </location>
</feature>
<evidence type="ECO:0000256" key="12">
    <source>
        <dbReference type="ARBA" id="ARBA00032931"/>
    </source>
</evidence>
<dbReference type="Gene3D" id="3.90.650.10">
    <property type="entry name" value="PurM-like C-terminal domain"/>
    <property type="match status" value="1"/>
</dbReference>
<evidence type="ECO:0000256" key="1">
    <source>
        <dbReference type="ARBA" id="ARBA00004496"/>
    </source>
</evidence>
<dbReference type="EC" id="6.3.3.1" evidence="4 15"/>
<evidence type="ECO:0000256" key="3">
    <source>
        <dbReference type="ARBA" id="ARBA00010280"/>
    </source>
</evidence>
<dbReference type="Pfam" id="PF02769">
    <property type="entry name" value="AIRS_C"/>
    <property type="match status" value="1"/>
</dbReference>
<dbReference type="Pfam" id="PF00586">
    <property type="entry name" value="AIRS"/>
    <property type="match status" value="1"/>
</dbReference>
<dbReference type="Gene3D" id="3.30.1330.10">
    <property type="entry name" value="PurM-like, N-terminal domain"/>
    <property type="match status" value="1"/>
</dbReference>
<dbReference type="HAMAP" id="MF_00741">
    <property type="entry name" value="AIRS"/>
    <property type="match status" value="1"/>
</dbReference>
<dbReference type="InterPro" id="IPR036921">
    <property type="entry name" value="PurM-like_N_sf"/>
</dbReference>
<evidence type="ECO:0000259" key="17">
    <source>
        <dbReference type="Pfam" id="PF02769"/>
    </source>
</evidence>
<dbReference type="GO" id="GO:0004637">
    <property type="term" value="F:phosphoribosylamine-glycine ligase activity"/>
    <property type="evidence" value="ECO:0007669"/>
    <property type="project" value="TreeGrafter"/>
</dbReference>
<evidence type="ECO:0000256" key="11">
    <source>
        <dbReference type="ARBA" id="ARBA00031908"/>
    </source>
</evidence>
<sequence>MSLDYKSSGVDIDEGNRFVSVIKKTVESTYNKNVMGSIGGFAGFFDVSSMKGMEHPVLVSGTDGVGTKLKVAIDTDILDTVGIDLVAMCVNDIIVTGAKPLFFLDYMATGKLSAEKMSRVIQGIAEGCRVSDCPLVGGETAEMPGMYSGEDFDLAGFAVGILDKPKAITGERIKAGDVLVGISSSGLHSNGFSLARKLFFDKLGMKPDDIVYGDTQLKYALLTPTKLYVPHIMKLLAEGIDIKGMVHITGGGFYDNIPRVLPEGTGVRIDPQTFKLPEIYKFILDKSGIEPKELYRVFNMGVGFIIAVEQAEADKIIKLLDDAAVIGCVTSTGEVEIEGVN</sequence>
<evidence type="ECO:0000256" key="7">
    <source>
        <dbReference type="ARBA" id="ARBA00022598"/>
    </source>
</evidence>
<dbReference type="SUPFAM" id="SSF55326">
    <property type="entry name" value="PurM N-terminal domain-like"/>
    <property type="match status" value="1"/>
</dbReference>
<dbReference type="GO" id="GO:0006189">
    <property type="term" value="P:'de novo' IMP biosynthetic process"/>
    <property type="evidence" value="ECO:0007669"/>
    <property type="project" value="UniProtKB-UniRule"/>
</dbReference>
<dbReference type="InterPro" id="IPR004733">
    <property type="entry name" value="PurM_cligase"/>
</dbReference>
<organism evidence="18 19">
    <name type="scientific">Seleniivibrio woodruffii</name>
    <dbReference type="NCBI Taxonomy" id="1078050"/>
    <lineage>
        <taxon>Bacteria</taxon>
        <taxon>Pseudomonadati</taxon>
        <taxon>Deferribacterota</taxon>
        <taxon>Deferribacteres</taxon>
        <taxon>Deferribacterales</taxon>
        <taxon>Geovibrionaceae</taxon>
        <taxon>Seleniivibrio</taxon>
    </lineage>
</organism>
<evidence type="ECO:0000313" key="19">
    <source>
        <dbReference type="Proteomes" id="UP000294614"/>
    </source>
</evidence>
<keyword evidence="19" id="KW-1185">Reference proteome</keyword>
<dbReference type="SUPFAM" id="SSF56042">
    <property type="entry name" value="PurM C-terminal domain-like"/>
    <property type="match status" value="1"/>
</dbReference>
<evidence type="ECO:0000256" key="9">
    <source>
        <dbReference type="ARBA" id="ARBA00022755"/>
    </source>
</evidence>
<dbReference type="InterPro" id="IPR036676">
    <property type="entry name" value="PurM-like_C_sf"/>
</dbReference>
<dbReference type="GO" id="GO:0005524">
    <property type="term" value="F:ATP binding"/>
    <property type="evidence" value="ECO:0007669"/>
    <property type="project" value="UniProtKB-KW"/>
</dbReference>
<proteinExistence type="inferred from homology"/>
<reference evidence="18 19" key="1">
    <citation type="submission" date="2019-03" db="EMBL/GenBank/DDBJ databases">
        <title>Genomic Encyclopedia of Type Strains, Phase IV (KMG-IV): sequencing the most valuable type-strain genomes for metagenomic binning, comparative biology and taxonomic classification.</title>
        <authorList>
            <person name="Goeker M."/>
        </authorList>
    </citation>
    <scope>NUCLEOTIDE SEQUENCE [LARGE SCALE GENOMIC DNA]</scope>
    <source>
        <strain evidence="18 19">DSM 24984</strain>
    </source>
</reference>
<dbReference type="FunFam" id="3.90.650.10:FF:000011">
    <property type="entry name" value="Phosphoribosylformylglycinamidine cyclo-ligase"/>
    <property type="match status" value="1"/>
</dbReference>
<dbReference type="GO" id="GO:0005829">
    <property type="term" value="C:cytosol"/>
    <property type="evidence" value="ECO:0007669"/>
    <property type="project" value="TreeGrafter"/>
</dbReference>
<dbReference type="GO" id="GO:0046084">
    <property type="term" value="P:adenine biosynthetic process"/>
    <property type="evidence" value="ECO:0007669"/>
    <property type="project" value="TreeGrafter"/>
</dbReference>
<dbReference type="RefSeq" id="WP_132871032.1">
    <property type="nucleotide sequence ID" value="NZ_JAJUHT010000003.1"/>
</dbReference>
<evidence type="ECO:0000256" key="5">
    <source>
        <dbReference type="ARBA" id="ARBA00020367"/>
    </source>
</evidence>
<dbReference type="FunFam" id="3.30.1330.10:FF:000001">
    <property type="entry name" value="Phosphoribosylformylglycinamidine cyclo-ligase"/>
    <property type="match status" value="1"/>
</dbReference>
<dbReference type="NCBIfam" id="TIGR00878">
    <property type="entry name" value="purM"/>
    <property type="match status" value="1"/>
</dbReference>
<dbReference type="GO" id="GO:0004641">
    <property type="term" value="F:phosphoribosylformylglycinamidine cyclo-ligase activity"/>
    <property type="evidence" value="ECO:0007669"/>
    <property type="project" value="UniProtKB-UniRule"/>
</dbReference>
<evidence type="ECO:0000313" key="18">
    <source>
        <dbReference type="EMBL" id="TCK61607.1"/>
    </source>
</evidence>
<dbReference type="AlphaFoldDB" id="A0A4R1KBW1"/>
<evidence type="ECO:0000256" key="15">
    <source>
        <dbReference type="HAMAP-Rule" id="MF_00741"/>
    </source>
</evidence>
<dbReference type="PANTHER" id="PTHR10520">
    <property type="entry name" value="TRIFUNCTIONAL PURINE BIOSYNTHETIC PROTEIN ADENOSINE-3-RELATED"/>
    <property type="match status" value="1"/>
</dbReference>
<keyword evidence="8 15" id="KW-0547">Nucleotide-binding</keyword>
<protein>
    <recommendedName>
        <fullName evidence="5 15">Phosphoribosylformylglycinamidine cyclo-ligase</fullName>
        <ecNumber evidence="4 15">6.3.3.1</ecNumber>
    </recommendedName>
    <alternativeName>
        <fullName evidence="12 15">AIR synthase</fullName>
    </alternativeName>
    <alternativeName>
        <fullName evidence="13 15">AIRS</fullName>
    </alternativeName>
    <alternativeName>
        <fullName evidence="11 15">Phosphoribosyl-aminoimidazole synthetase</fullName>
    </alternativeName>
</protein>
<evidence type="ECO:0000256" key="10">
    <source>
        <dbReference type="ARBA" id="ARBA00022840"/>
    </source>
</evidence>
<dbReference type="CDD" id="cd02196">
    <property type="entry name" value="PurM"/>
    <property type="match status" value="1"/>
</dbReference>
<dbReference type="InterPro" id="IPR016188">
    <property type="entry name" value="PurM-like_N"/>
</dbReference>
<dbReference type="InterPro" id="IPR010918">
    <property type="entry name" value="PurM-like_C_dom"/>
</dbReference>
<accession>A0A4R1KBW1</accession>
<evidence type="ECO:0000259" key="16">
    <source>
        <dbReference type="Pfam" id="PF00586"/>
    </source>
</evidence>
<evidence type="ECO:0000256" key="8">
    <source>
        <dbReference type="ARBA" id="ARBA00022741"/>
    </source>
</evidence>
<evidence type="ECO:0000256" key="6">
    <source>
        <dbReference type="ARBA" id="ARBA00022490"/>
    </source>
</evidence>
<comment type="pathway">
    <text evidence="2 15">Purine metabolism; IMP biosynthesis via de novo pathway; 5-amino-1-(5-phospho-D-ribosyl)imidazole from N(2)-formyl-N(1)-(5-phospho-D-ribosyl)glycinamide: step 2/2.</text>
</comment>
<dbReference type="EMBL" id="SMGG01000003">
    <property type="protein sequence ID" value="TCK61607.1"/>
    <property type="molecule type" value="Genomic_DNA"/>
</dbReference>
<dbReference type="Proteomes" id="UP000294614">
    <property type="component" value="Unassembled WGS sequence"/>
</dbReference>
<dbReference type="UniPathway" id="UPA00074">
    <property type="reaction ID" value="UER00129"/>
</dbReference>
<comment type="similarity">
    <text evidence="3 15">Belongs to the AIR synthase family.</text>
</comment>
<name>A0A4R1KBW1_9BACT</name>
<evidence type="ECO:0000256" key="13">
    <source>
        <dbReference type="ARBA" id="ARBA00033093"/>
    </source>
</evidence>
<evidence type="ECO:0000256" key="2">
    <source>
        <dbReference type="ARBA" id="ARBA00004686"/>
    </source>
</evidence>
<keyword evidence="9 15" id="KW-0658">Purine biosynthesis</keyword>
<comment type="caution">
    <text evidence="18">The sequence shown here is derived from an EMBL/GenBank/DDBJ whole genome shotgun (WGS) entry which is preliminary data.</text>
</comment>
<keyword evidence="10 15" id="KW-0067">ATP-binding</keyword>
<gene>
    <name evidence="15" type="primary">purM</name>
    <name evidence="18" type="ORF">C8D98_0109</name>
</gene>
<evidence type="ECO:0000256" key="14">
    <source>
        <dbReference type="ARBA" id="ARBA00049057"/>
    </source>
</evidence>
<keyword evidence="6 15" id="KW-0963">Cytoplasm</keyword>